<comment type="caution">
    <text evidence="2">The sequence shown here is derived from an EMBL/GenBank/DDBJ whole genome shotgun (WGS) entry which is preliminary data.</text>
</comment>
<reference evidence="3" key="1">
    <citation type="journal article" date="2019" name="Int. J. Syst. Evol. Microbiol.">
        <title>The Global Catalogue of Microorganisms (GCM) 10K type strain sequencing project: providing services to taxonomists for standard genome sequencing and annotation.</title>
        <authorList>
            <consortium name="The Broad Institute Genomics Platform"/>
            <consortium name="The Broad Institute Genome Sequencing Center for Infectious Disease"/>
            <person name="Wu L."/>
            <person name="Ma J."/>
        </authorList>
    </citation>
    <scope>NUCLEOTIDE SEQUENCE [LARGE SCALE GENOMIC DNA]</scope>
    <source>
        <strain evidence="3">CGMCC 4.1648</strain>
    </source>
</reference>
<proteinExistence type="predicted"/>
<protein>
    <submittedName>
        <fullName evidence="2">Uncharacterized protein</fullName>
    </submittedName>
</protein>
<name>A0ABV9XJW8_9ACTN</name>
<keyword evidence="1" id="KW-0812">Transmembrane</keyword>
<evidence type="ECO:0000313" key="2">
    <source>
        <dbReference type="EMBL" id="MFC5024490.1"/>
    </source>
</evidence>
<organism evidence="2 3">
    <name type="scientific">Streptomyces coeruleoprunus</name>
    <dbReference type="NCBI Taxonomy" id="285563"/>
    <lineage>
        <taxon>Bacteria</taxon>
        <taxon>Bacillati</taxon>
        <taxon>Actinomycetota</taxon>
        <taxon>Actinomycetes</taxon>
        <taxon>Kitasatosporales</taxon>
        <taxon>Streptomycetaceae</taxon>
        <taxon>Streptomyces</taxon>
    </lineage>
</organism>
<keyword evidence="1" id="KW-0472">Membrane</keyword>
<evidence type="ECO:0000256" key="1">
    <source>
        <dbReference type="SAM" id="Phobius"/>
    </source>
</evidence>
<dbReference type="EMBL" id="JBHSJD010000014">
    <property type="protein sequence ID" value="MFC5024490.1"/>
    <property type="molecule type" value="Genomic_DNA"/>
</dbReference>
<feature type="transmembrane region" description="Helical" evidence="1">
    <location>
        <begin position="44"/>
        <end position="62"/>
    </location>
</feature>
<keyword evidence="1" id="KW-1133">Transmembrane helix</keyword>
<evidence type="ECO:0000313" key="3">
    <source>
        <dbReference type="Proteomes" id="UP001595829"/>
    </source>
</evidence>
<dbReference type="RefSeq" id="WP_345686779.1">
    <property type="nucleotide sequence ID" value="NZ_BAABIT010000001.1"/>
</dbReference>
<keyword evidence="3" id="KW-1185">Reference proteome</keyword>
<accession>A0ABV9XJW8</accession>
<gene>
    <name evidence="2" type="ORF">ACFPM3_20385</name>
</gene>
<sequence>MAKSRAHARYVEELSRALRPVRASEVVRPEIYYRRQREMEKANLPFFWFALLVGVPLVFWLLSEL</sequence>
<dbReference type="Proteomes" id="UP001595829">
    <property type="component" value="Unassembled WGS sequence"/>
</dbReference>